<feature type="domain" description="Cyclic nucleotide-binding" evidence="1">
    <location>
        <begin position="26"/>
        <end position="119"/>
    </location>
</feature>
<protein>
    <submittedName>
        <fullName evidence="2">Cyclic nucleotide binding protein, putative</fullName>
    </submittedName>
</protein>
<dbReference type="InterPro" id="IPR014710">
    <property type="entry name" value="RmlC-like_jellyroll"/>
</dbReference>
<dbReference type="InterPro" id="IPR018490">
    <property type="entry name" value="cNMP-bd_dom_sf"/>
</dbReference>
<dbReference type="SUPFAM" id="SSF51206">
    <property type="entry name" value="cAMP-binding domain-like"/>
    <property type="match status" value="1"/>
</dbReference>
<dbReference type="EMBL" id="AAPH01000008">
    <property type="protein sequence ID" value="EAS43768.1"/>
    <property type="molecule type" value="Genomic_DNA"/>
</dbReference>
<sequence>MQLQAIQKGRFTYLWEDNHSLIEQVILSCIKDRKIVDEGHKLLVQGEAVSSLYLVESGRVSMGVTARNGRVFQLGTLECESQLFGEMEFFTGYTCQMDIIALEAIEIAVIDGVLLQQALQLHPHLSLFFASAIAIDYQDTVEIFTRRMLYPIAYNIAYDIYHQHLNDLPVDGFGKHYLEAERFGTSDRVYRRAVKELENLGLISKQRHTIKIENLDALKKYVEQK</sequence>
<dbReference type="Proteomes" id="UP000003789">
    <property type="component" value="Unassembled WGS sequence"/>
</dbReference>
<comment type="caution">
    <text evidence="2">The sequence shown here is derived from an EMBL/GenBank/DDBJ whole genome shotgun (WGS) entry which is preliminary data.</text>
</comment>
<dbReference type="InterPro" id="IPR000595">
    <property type="entry name" value="cNMP-bd_dom"/>
</dbReference>
<dbReference type="InterPro" id="IPR036388">
    <property type="entry name" value="WH-like_DNA-bd_sf"/>
</dbReference>
<organism evidence="2 3">
    <name type="scientific">Photobacterium profundum 3TCK</name>
    <dbReference type="NCBI Taxonomy" id="314280"/>
    <lineage>
        <taxon>Bacteria</taxon>
        <taxon>Pseudomonadati</taxon>
        <taxon>Pseudomonadota</taxon>
        <taxon>Gammaproteobacteria</taxon>
        <taxon>Vibrionales</taxon>
        <taxon>Vibrionaceae</taxon>
        <taxon>Photobacterium</taxon>
    </lineage>
</organism>
<name>Q1Z5W4_9GAMM</name>
<dbReference type="PROSITE" id="PS50042">
    <property type="entry name" value="CNMP_BINDING_3"/>
    <property type="match status" value="1"/>
</dbReference>
<evidence type="ECO:0000313" key="2">
    <source>
        <dbReference type="EMBL" id="EAS43768.1"/>
    </source>
</evidence>
<dbReference type="OrthoDB" id="7826327at2"/>
<reference evidence="2 3" key="1">
    <citation type="submission" date="2006-03" db="EMBL/GenBank/DDBJ databases">
        <authorList>
            <person name="Bartlett D.H."/>
            <person name="Valle G."/>
            <person name="Lauro F.M."/>
            <person name="Vezzi A."/>
            <person name="Simonato F."/>
            <person name="Eloe E."/>
            <person name="Vitulo N."/>
            <person name="Stratton T.K."/>
            <person name="D'angelo M."/>
            <person name="Ferriera S."/>
            <person name="Johnson J."/>
            <person name="Kravitz S."/>
            <person name="Beeson K."/>
            <person name="Sutton G."/>
            <person name="Rogers Y."/>
            <person name="Friedman R."/>
            <person name="Frazier M."/>
            <person name="Venter J.C."/>
        </authorList>
    </citation>
    <scope>NUCLEOTIDE SEQUENCE [LARGE SCALE GENOMIC DNA]</scope>
    <source>
        <strain evidence="2 3">3TCK</strain>
    </source>
</reference>
<dbReference type="Gene3D" id="1.10.10.10">
    <property type="entry name" value="Winged helix-like DNA-binding domain superfamily/Winged helix DNA-binding domain"/>
    <property type="match status" value="1"/>
</dbReference>
<dbReference type="HOGENOM" id="CLU_106753_0_0_6"/>
<dbReference type="RefSeq" id="WP_006231041.1">
    <property type="nucleotide sequence ID" value="NZ_CH724135.1"/>
</dbReference>
<gene>
    <name evidence="2" type="ORF">P3TCK_15719</name>
</gene>
<dbReference type="AlphaFoldDB" id="Q1Z5W4"/>
<evidence type="ECO:0000313" key="3">
    <source>
        <dbReference type="Proteomes" id="UP000003789"/>
    </source>
</evidence>
<dbReference type="Gene3D" id="2.60.120.10">
    <property type="entry name" value="Jelly Rolls"/>
    <property type="match status" value="1"/>
</dbReference>
<evidence type="ECO:0000259" key="1">
    <source>
        <dbReference type="PROSITE" id="PS50042"/>
    </source>
</evidence>
<dbReference type="CDD" id="cd00038">
    <property type="entry name" value="CAP_ED"/>
    <property type="match status" value="1"/>
</dbReference>
<accession>Q1Z5W4</accession>
<proteinExistence type="predicted"/>
<dbReference type="Pfam" id="PF00027">
    <property type="entry name" value="cNMP_binding"/>
    <property type="match status" value="1"/>
</dbReference>